<dbReference type="PANTHER" id="PTHR48104">
    <property type="entry name" value="METACASPASE-4"/>
    <property type="match status" value="1"/>
</dbReference>
<reference evidence="4 5" key="2">
    <citation type="journal article" date="2017" name="Front. Plant Sci.">
        <title>Gene Classification and Mining of Molecular Markers Useful in Red Clover (Trifolium pratense) Breeding.</title>
        <authorList>
            <person name="Istvanek J."/>
            <person name="Dluhosova J."/>
            <person name="Dluhos P."/>
            <person name="Patkova L."/>
            <person name="Nedelnik J."/>
            <person name="Repkova J."/>
        </authorList>
    </citation>
    <scope>NUCLEOTIDE SEQUENCE [LARGE SCALE GENOMIC DNA]</scope>
    <source>
        <strain evidence="5">cv. Tatra</strain>
        <tissue evidence="4">Young leaves</tissue>
    </source>
</reference>
<dbReference type="InterPro" id="IPR050452">
    <property type="entry name" value="Metacaspase"/>
</dbReference>
<gene>
    <name evidence="4" type="ORF">L195_g028625</name>
</gene>
<dbReference type="PANTHER" id="PTHR48104:SF7">
    <property type="entry name" value="METACASPASE-9"/>
    <property type="match status" value="1"/>
</dbReference>
<comment type="similarity">
    <text evidence="1">Belongs to the peptidase C14B family.</text>
</comment>
<dbReference type="GO" id="GO:0005737">
    <property type="term" value="C:cytoplasm"/>
    <property type="evidence" value="ECO:0007669"/>
    <property type="project" value="TreeGrafter"/>
</dbReference>
<protein>
    <submittedName>
        <fullName evidence="4">Metacaspase type ii</fullName>
    </submittedName>
</protein>
<dbReference type="Pfam" id="PF00656">
    <property type="entry name" value="Peptidase_C14"/>
    <property type="match status" value="1"/>
</dbReference>
<dbReference type="STRING" id="57577.A0A2K3L2I4"/>
<feature type="domain" description="Peptidase C14 caspase" evidence="3">
    <location>
        <begin position="9"/>
        <end position="245"/>
    </location>
</feature>
<dbReference type="Gene3D" id="3.40.50.1460">
    <property type="match status" value="1"/>
</dbReference>
<dbReference type="GO" id="GO:0004197">
    <property type="term" value="F:cysteine-type endopeptidase activity"/>
    <property type="evidence" value="ECO:0007669"/>
    <property type="project" value="InterPro"/>
</dbReference>
<dbReference type="Proteomes" id="UP000236291">
    <property type="component" value="Unassembled WGS sequence"/>
</dbReference>
<dbReference type="InterPro" id="IPR011600">
    <property type="entry name" value="Pept_C14_caspase"/>
</dbReference>
<sequence>MDKKKKKKKKKALIVGLSYRDDPVRTLMRGPINSAVYLKKLLMKEFEFSQKDITLVTDALGKTPTDKEIINHLLNLLANAQPGDIFLFYYIGHGGRRESKEYNNNSGYIEYISLGKNAEGVKTFISDCCCSGALLEGATEIFGSSTQFPVTDKIPAPMIEHLDLKRVDLSNCRKLGILFSACQSFETTGGKYCYVKRKQVAYFTDTVIAIINKFGVNISNRFLFEKIKEAYVEDGKEQSPGLYCDISQLDLLFLSLEEAETSQLPENSEQAKLTDNQPRE</sequence>
<organism evidence="4 5">
    <name type="scientific">Trifolium pratense</name>
    <name type="common">Red clover</name>
    <dbReference type="NCBI Taxonomy" id="57577"/>
    <lineage>
        <taxon>Eukaryota</taxon>
        <taxon>Viridiplantae</taxon>
        <taxon>Streptophyta</taxon>
        <taxon>Embryophyta</taxon>
        <taxon>Tracheophyta</taxon>
        <taxon>Spermatophyta</taxon>
        <taxon>Magnoliopsida</taxon>
        <taxon>eudicotyledons</taxon>
        <taxon>Gunneridae</taxon>
        <taxon>Pentapetalae</taxon>
        <taxon>rosids</taxon>
        <taxon>fabids</taxon>
        <taxon>Fabales</taxon>
        <taxon>Fabaceae</taxon>
        <taxon>Papilionoideae</taxon>
        <taxon>50 kb inversion clade</taxon>
        <taxon>NPAAA clade</taxon>
        <taxon>Hologalegina</taxon>
        <taxon>IRL clade</taxon>
        <taxon>Trifolieae</taxon>
        <taxon>Trifolium</taxon>
    </lineage>
</organism>
<evidence type="ECO:0000313" key="4">
    <source>
        <dbReference type="EMBL" id="PNX72731.1"/>
    </source>
</evidence>
<evidence type="ECO:0000256" key="2">
    <source>
        <dbReference type="SAM" id="MobiDB-lite"/>
    </source>
</evidence>
<evidence type="ECO:0000313" key="5">
    <source>
        <dbReference type="Proteomes" id="UP000236291"/>
    </source>
</evidence>
<reference evidence="4 5" key="1">
    <citation type="journal article" date="2014" name="Am. J. Bot.">
        <title>Genome assembly and annotation for red clover (Trifolium pratense; Fabaceae).</title>
        <authorList>
            <person name="Istvanek J."/>
            <person name="Jaros M."/>
            <person name="Krenek A."/>
            <person name="Repkova J."/>
        </authorList>
    </citation>
    <scope>NUCLEOTIDE SEQUENCE [LARGE SCALE GENOMIC DNA]</scope>
    <source>
        <strain evidence="5">cv. Tatra</strain>
        <tissue evidence="4">Young leaves</tissue>
    </source>
</reference>
<dbReference type="EMBL" id="ASHM01025035">
    <property type="protein sequence ID" value="PNX72731.1"/>
    <property type="molecule type" value="Genomic_DNA"/>
</dbReference>
<dbReference type="GO" id="GO:0006508">
    <property type="term" value="P:proteolysis"/>
    <property type="evidence" value="ECO:0007669"/>
    <property type="project" value="InterPro"/>
</dbReference>
<accession>A0A2K3L2I4</accession>
<dbReference type="AlphaFoldDB" id="A0A2K3L2I4"/>
<comment type="caution">
    <text evidence="4">The sequence shown here is derived from an EMBL/GenBank/DDBJ whole genome shotgun (WGS) entry which is preliminary data.</text>
</comment>
<proteinExistence type="inferred from homology"/>
<feature type="compositionally biased region" description="Polar residues" evidence="2">
    <location>
        <begin position="261"/>
        <end position="280"/>
    </location>
</feature>
<name>A0A2K3L2I4_TRIPR</name>
<evidence type="ECO:0000256" key="1">
    <source>
        <dbReference type="ARBA" id="ARBA00009005"/>
    </source>
</evidence>
<evidence type="ECO:0000259" key="3">
    <source>
        <dbReference type="Pfam" id="PF00656"/>
    </source>
</evidence>
<feature type="region of interest" description="Disordered" evidence="2">
    <location>
        <begin position="260"/>
        <end position="280"/>
    </location>
</feature>